<dbReference type="OrthoDB" id="3729620at2759"/>
<proteinExistence type="predicted"/>
<dbReference type="EMBL" id="SWKV01000005">
    <property type="protein sequence ID" value="KAF3045888.1"/>
    <property type="molecule type" value="Genomic_DNA"/>
</dbReference>
<accession>A0A9P5C4Z9</accession>
<evidence type="ECO:0000313" key="1">
    <source>
        <dbReference type="EMBL" id="KAF3045888.1"/>
    </source>
</evidence>
<evidence type="ECO:0000313" key="2">
    <source>
        <dbReference type="Proteomes" id="UP000758155"/>
    </source>
</evidence>
<protein>
    <recommendedName>
        <fullName evidence="3">Thioredoxin domain-containing protein</fullName>
    </recommendedName>
</protein>
<dbReference type="SUPFAM" id="SSF52833">
    <property type="entry name" value="Thioredoxin-like"/>
    <property type="match status" value="1"/>
</dbReference>
<dbReference type="AlphaFoldDB" id="A0A9P5C4Z9"/>
<reference evidence="1" key="1">
    <citation type="submission" date="2019-04" db="EMBL/GenBank/DDBJ databases">
        <title>Sequencing of skin fungus with MAO and IRED activity.</title>
        <authorList>
            <person name="Marsaioli A.J."/>
            <person name="Bonatto J.M.C."/>
            <person name="Reis Junior O."/>
        </authorList>
    </citation>
    <scope>NUCLEOTIDE SEQUENCE</scope>
    <source>
        <strain evidence="1">28M1</strain>
    </source>
</reference>
<name>A0A9P5C4Z9_9PLEO</name>
<dbReference type="InterPro" id="IPR036249">
    <property type="entry name" value="Thioredoxin-like_sf"/>
</dbReference>
<evidence type="ECO:0008006" key="3">
    <source>
        <dbReference type="Google" id="ProtNLM"/>
    </source>
</evidence>
<dbReference type="Proteomes" id="UP000758155">
    <property type="component" value="Unassembled WGS sequence"/>
</dbReference>
<keyword evidence="2" id="KW-1185">Reference proteome</keyword>
<sequence>MPRDPITAQTGPFQTEVIPIPDDLAYETYIKNATGKIILACFWPEDKTSRILINQLTKRLPDIQTLGVVGVYSLDVYSLPKIAEELDITFVPTLMWFNDRVQDALVWHDGVRIEGEKVSGGVQRILSRIAEAGLEDDEGDAWESMGGIYRGVGSH</sequence>
<gene>
    <name evidence="1" type="ORF">E8E12_004683</name>
</gene>
<organism evidence="1 2">
    <name type="scientific">Didymella heteroderae</name>
    <dbReference type="NCBI Taxonomy" id="1769908"/>
    <lineage>
        <taxon>Eukaryota</taxon>
        <taxon>Fungi</taxon>
        <taxon>Dikarya</taxon>
        <taxon>Ascomycota</taxon>
        <taxon>Pezizomycotina</taxon>
        <taxon>Dothideomycetes</taxon>
        <taxon>Pleosporomycetidae</taxon>
        <taxon>Pleosporales</taxon>
        <taxon>Pleosporineae</taxon>
        <taxon>Didymellaceae</taxon>
        <taxon>Didymella</taxon>
    </lineage>
</organism>
<comment type="caution">
    <text evidence="1">The sequence shown here is derived from an EMBL/GenBank/DDBJ whole genome shotgun (WGS) entry which is preliminary data.</text>
</comment>